<dbReference type="Gene3D" id="3.40.50.2000">
    <property type="entry name" value="Glycogen Phosphorylase B"/>
    <property type="match status" value="2"/>
</dbReference>
<dbReference type="InterPro" id="IPR011875">
    <property type="entry name" value="M1P_synthase"/>
</dbReference>
<dbReference type="AlphaFoldDB" id="A0A2S4JHG3"/>
<comment type="caution">
    <text evidence="3">The sequence shown here is derived from an EMBL/GenBank/DDBJ whole genome shotgun (WGS) entry which is preliminary data.</text>
</comment>
<reference evidence="4" key="1">
    <citation type="submission" date="2015-12" db="EMBL/GenBank/DDBJ databases">
        <authorList>
            <person name="Lodha T.D."/>
            <person name="Chintalapati S."/>
            <person name="Chintalapati V.R."/>
            <person name="Sravanthi T."/>
        </authorList>
    </citation>
    <scope>NUCLEOTIDE SEQUENCE [LARGE SCALE GENOMIC DNA]</scope>
    <source>
        <strain evidence="4">JC133</strain>
    </source>
</reference>
<evidence type="ECO:0000313" key="4">
    <source>
        <dbReference type="Proteomes" id="UP000237350"/>
    </source>
</evidence>
<dbReference type="CDD" id="cd03801">
    <property type="entry name" value="GT4_PimA-like"/>
    <property type="match status" value="1"/>
</dbReference>
<dbReference type="NCBIfam" id="TIGR02149">
    <property type="entry name" value="glgA_Coryne"/>
    <property type="match status" value="1"/>
</dbReference>
<keyword evidence="4" id="KW-1185">Reference proteome</keyword>
<keyword evidence="3" id="KW-0808">Transferase</keyword>
<dbReference type="InterPro" id="IPR028098">
    <property type="entry name" value="Glyco_trans_4-like_N"/>
</dbReference>
<dbReference type="RefSeq" id="WP_103680829.1">
    <property type="nucleotide sequence ID" value="NZ_LPWH01000112.1"/>
</dbReference>
<evidence type="ECO:0000259" key="1">
    <source>
        <dbReference type="Pfam" id="PF00534"/>
    </source>
</evidence>
<dbReference type="SUPFAM" id="SSF53756">
    <property type="entry name" value="UDP-Glycosyltransferase/glycogen phosphorylase"/>
    <property type="match status" value="1"/>
</dbReference>
<feature type="domain" description="Glycosyltransferase subfamily 4-like N-terminal" evidence="2">
    <location>
        <begin position="18"/>
        <end position="189"/>
    </location>
</feature>
<evidence type="ECO:0000259" key="2">
    <source>
        <dbReference type="Pfam" id="PF13439"/>
    </source>
</evidence>
<name>A0A2S4JHG3_9SPIO</name>
<dbReference type="OrthoDB" id="9797829at2"/>
<dbReference type="PANTHER" id="PTHR45947:SF3">
    <property type="entry name" value="SULFOQUINOVOSYL TRANSFERASE SQD2"/>
    <property type="match status" value="1"/>
</dbReference>
<organism evidence="3 4">
    <name type="scientific">Alkalispirochaeta sphaeroplastigenens</name>
    <dbReference type="NCBI Taxonomy" id="1187066"/>
    <lineage>
        <taxon>Bacteria</taxon>
        <taxon>Pseudomonadati</taxon>
        <taxon>Spirochaetota</taxon>
        <taxon>Spirochaetia</taxon>
        <taxon>Spirochaetales</taxon>
        <taxon>Spirochaetaceae</taxon>
        <taxon>Alkalispirochaeta</taxon>
    </lineage>
</organism>
<evidence type="ECO:0000313" key="3">
    <source>
        <dbReference type="EMBL" id="POQ98976.1"/>
    </source>
</evidence>
<accession>A0A2S4JHG3</accession>
<protein>
    <submittedName>
        <fullName evidence="3">Glycosyl transferase family 1</fullName>
    </submittedName>
</protein>
<feature type="domain" description="Glycosyl transferase family 1" evidence="1">
    <location>
        <begin position="197"/>
        <end position="379"/>
    </location>
</feature>
<dbReference type="GO" id="GO:0016757">
    <property type="term" value="F:glycosyltransferase activity"/>
    <property type="evidence" value="ECO:0007669"/>
    <property type="project" value="InterPro"/>
</dbReference>
<proteinExistence type="predicted"/>
<dbReference type="InterPro" id="IPR050194">
    <property type="entry name" value="Glycosyltransferase_grp1"/>
</dbReference>
<dbReference type="InterPro" id="IPR001296">
    <property type="entry name" value="Glyco_trans_1"/>
</dbReference>
<dbReference type="Proteomes" id="UP000237350">
    <property type="component" value="Unassembled WGS sequence"/>
</dbReference>
<dbReference type="Pfam" id="PF13439">
    <property type="entry name" value="Glyco_transf_4"/>
    <property type="match status" value="1"/>
</dbReference>
<dbReference type="Pfam" id="PF00534">
    <property type="entry name" value="Glycos_transf_1"/>
    <property type="match status" value="1"/>
</dbReference>
<dbReference type="PANTHER" id="PTHR45947">
    <property type="entry name" value="SULFOQUINOVOSYL TRANSFERASE SQD2"/>
    <property type="match status" value="1"/>
</dbReference>
<dbReference type="EMBL" id="LPWH01000112">
    <property type="protein sequence ID" value="POQ98976.1"/>
    <property type="molecule type" value="Genomic_DNA"/>
</dbReference>
<sequence length="409" mass="45524">MRLKKVALFSNEYPPNVYGGAGVHVEYLSKALAEFVPVEVRCFGTQDSTEGNLRVRGYQPWDEMACNTDPRFTSALGAFSRSLAMAKDILDADVVHCHTWYTQMGGLLAAKLWNIPFVLTTHSLEPLRPWKAEQLGSAYHLSSWMERTAIENADAVVAVSKETRNDIFTHFGAAEAKTEVIHNGIDLEEYRKDPSTEALKRHGVDPDRPYVLFVGRITRQKGIIHLVDAIPWIDPGVQVVLLAGAPDTDKIAQEMNASVAAARSSRSDIIWIDQMLPRDETIQFYSHAAVFCCPSVYEPFGIINLEAMACETAVVASRVGGIPEVVVPDETGLLVDLDLERGTFIPRDPEMFSRDLAEAINRVAGDKALARQMGQAGRRRAEEHFSWRAIARKTLNLYEALLERRAAEV</sequence>
<dbReference type="GO" id="GO:0009250">
    <property type="term" value="P:glucan biosynthetic process"/>
    <property type="evidence" value="ECO:0007669"/>
    <property type="project" value="InterPro"/>
</dbReference>
<gene>
    <name evidence="3" type="ORF">AU468_11335</name>
</gene>